<dbReference type="SUPFAM" id="SSF53850">
    <property type="entry name" value="Periplasmic binding protein-like II"/>
    <property type="match status" value="1"/>
</dbReference>
<dbReference type="AlphaFoldDB" id="A0AAU7QGM9"/>
<feature type="chain" id="PRO_5043750491" evidence="3">
    <location>
        <begin position="26"/>
        <end position="305"/>
    </location>
</feature>
<dbReference type="Gene3D" id="3.40.190.10">
    <property type="entry name" value="Periplasmic binding protein-like II"/>
    <property type="match status" value="2"/>
</dbReference>
<evidence type="ECO:0000256" key="1">
    <source>
        <dbReference type="ARBA" id="ARBA00010333"/>
    </source>
</evidence>
<dbReference type="PANTHER" id="PTHR35936">
    <property type="entry name" value="MEMBRANE-BOUND LYTIC MUREIN TRANSGLYCOSYLASE F"/>
    <property type="match status" value="1"/>
</dbReference>
<protein>
    <submittedName>
        <fullName evidence="5">Transporter substrate-binding domain-containing protein</fullName>
    </submittedName>
</protein>
<organism evidence="5">
    <name type="scientific">Acerihabitans sp. KWT182</name>
    <dbReference type="NCBI Taxonomy" id="3157919"/>
    <lineage>
        <taxon>Bacteria</taxon>
        <taxon>Pseudomonadati</taxon>
        <taxon>Pseudomonadota</taxon>
        <taxon>Gammaproteobacteria</taxon>
        <taxon>Enterobacterales</taxon>
        <taxon>Pectobacteriaceae</taxon>
        <taxon>Acerihabitans</taxon>
    </lineage>
</organism>
<reference evidence="5" key="1">
    <citation type="submission" date="2024-06" db="EMBL/GenBank/DDBJ databases">
        <authorList>
            <person name="Coelho C."/>
            <person name="Bento M."/>
            <person name="Garcia E."/>
            <person name="Camelo A."/>
            <person name="Brandao I."/>
            <person name="Espirito Santo C."/>
            <person name="Trovao J."/>
            <person name="Verissimo A."/>
            <person name="Costa J."/>
            <person name="Tiago I."/>
        </authorList>
    </citation>
    <scope>NUCLEOTIDE SEQUENCE</scope>
    <source>
        <strain evidence="5">KWT182</strain>
    </source>
</reference>
<proteinExistence type="inferred from homology"/>
<dbReference type="Pfam" id="PF00497">
    <property type="entry name" value="SBP_bac_3"/>
    <property type="match status" value="1"/>
</dbReference>
<dbReference type="EMBL" id="CP157947">
    <property type="protein sequence ID" value="XBS71481.1"/>
    <property type="molecule type" value="Genomic_DNA"/>
</dbReference>
<comment type="similarity">
    <text evidence="1">Belongs to the bacterial solute-binding protein 3 family.</text>
</comment>
<name>A0AAU7QGM9_9GAMM</name>
<evidence type="ECO:0000256" key="3">
    <source>
        <dbReference type="SAM" id="SignalP"/>
    </source>
</evidence>
<feature type="domain" description="Solute-binding protein family 3/N-terminal" evidence="4">
    <location>
        <begin position="58"/>
        <end position="285"/>
    </location>
</feature>
<dbReference type="InterPro" id="IPR001638">
    <property type="entry name" value="Solute-binding_3/MltF_N"/>
</dbReference>
<evidence type="ECO:0000259" key="4">
    <source>
        <dbReference type="SMART" id="SM00062"/>
    </source>
</evidence>
<evidence type="ECO:0000256" key="2">
    <source>
        <dbReference type="ARBA" id="ARBA00022729"/>
    </source>
</evidence>
<evidence type="ECO:0000313" key="5">
    <source>
        <dbReference type="EMBL" id="XBS71481.1"/>
    </source>
</evidence>
<dbReference type="SMART" id="SM00062">
    <property type="entry name" value="PBPb"/>
    <property type="match status" value="1"/>
</dbReference>
<feature type="signal peptide" evidence="3">
    <location>
        <begin position="1"/>
        <end position="25"/>
    </location>
</feature>
<keyword evidence="2 3" id="KW-0732">Signal</keyword>
<dbReference type="PANTHER" id="PTHR35936:SF17">
    <property type="entry name" value="ARGININE-BINDING EXTRACELLULAR PROTEIN ARTP"/>
    <property type="match status" value="1"/>
</dbReference>
<sequence>MRLSIHIGAVSASLALLLCAASSQAAPVQNLPAGGMPSVAPVPDIVALVPDAIRQRGVLRVATMTKYQPFSFVIDGKNVGMIPEMVTAVAQTMGLKADIQGMDFPSILLGLQAQKYDIGMGEFFVRKDRLEVADFVTEWSNFDAFVVNKGSDYLPKGIEDVCGHKIAILAGSSGVPAMETGKQRCASEGKAPPQVSVFPQMSDAVLALSSHRADAVLTGREVGLTLVASGQPFVPTGRVGGGPCATAVARNASEAGMLQAIQAAYAYLIKSGTYGKIHKRWGTDYGMIDNPTIYRQGNVLPDYKI</sequence>
<gene>
    <name evidence="5" type="ORF">ABK905_11410</name>
</gene>
<accession>A0AAU7QGM9</accession>